<feature type="region of interest" description="Disordered" evidence="1">
    <location>
        <begin position="1552"/>
        <end position="1578"/>
    </location>
</feature>
<dbReference type="Proteomes" id="UP000075883">
    <property type="component" value="Unassembled WGS sequence"/>
</dbReference>
<name>A0A182MC73_9DIPT</name>
<proteinExistence type="predicted"/>
<organism evidence="2 3">
    <name type="scientific">Anopheles culicifacies</name>
    <dbReference type="NCBI Taxonomy" id="139723"/>
    <lineage>
        <taxon>Eukaryota</taxon>
        <taxon>Metazoa</taxon>
        <taxon>Ecdysozoa</taxon>
        <taxon>Arthropoda</taxon>
        <taxon>Hexapoda</taxon>
        <taxon>Insecta</taxon>
        <taxon>Pterygota</taxon>
        <taxon>Neoptera</taxon>
        <taxon>Endopterygota</taxon>
        <taxon>Diptera</taxon>
        <taxon>Nematocera</taxon>
        <taxon>Culicoidea</taxon>
        <taxon>Culicidae</taxon>
        <taxon>Anophelinae</taxon>
        <taxon>Anopheles</taxon>
        <taxon>culicifacies species complex</taxon>
    </lineage>
</organism>
<dbReference type="EMBL" id="AXCM01001632">
    <property type="status" value="NOT_ANNOTATED_CDS"/>
    <property type="molecule type" value="Genomic_DNA"/>
</dbReference>
<feature type="region of interest" description="Disordered" evidence="1">
    <location>
        <begin position="1335"/>
        <end position="1429"/>
    </location>
</feature>
<reference evidence="3" key="1">
    <citation type="submission" date="2013-09" db="EMBL/GenBank/DDBJ databases">
        <title>The Genome Sequence of Anopheles culicifacies species A.</title>
        <authorList>
            <consortium name="The Broad Institute Genomics Platform"/>
            <person name="Neafsey D.E."/>
            <person name="Besansky N."/>
            <person name="Howell P."/>
            <person name="Walton C."/>
            <person name="Young S.K."/>
            <person name="Zeng Q."/>
            <person name="Gargeya S."/>
            <person name="Fitzgerald M."/>
            <person name="Haas B."/>
            <person name="Abouelleil A."/>
            <person name="Allen A.W."/>
            <person name="Alvarado L."/>
            <person name="Arachchi H.M."/>
            <person name="Berlin A.M."/>
            <person name="Chapman S.B."/>
            <person name="Gainer-Dewar J."/>
            <person name="Goldberg J."/>
            <person name="Griggs A."/>
            <person name="Gujja S."/>
            <person name="Hansen M."/>
            <person name="Howarth C."/>
            <person name="Imamovic A."/>
            <person name="Ireland A."/>
            <person name="Larimer J."/>
            <person name="McCowan C."/>
            <person name="Murphy C."/>
            <person name="Pearson M."/>
            <person name="Poon T.W."/>
            <person name="Priest M."/>
            <person name="Roberts A."/>
            <person name="Saif S."/>
            <person name="Shea T."/>
            <person name="Sisk P."/>
            <person name="Sykes S."/>
            <person name="Wortman J."/>
            <person name="Nusbaum C."/>
            <person name="Birren B."/>
        </authorList>
    </citation>
    <scope>NUCLEOTIDE SEQUENCE [LARGE SCALE GENOMIC DNA]</scope>
    <source>
        <strain evidence="3">A-37</strain>
    </source>
</reference>
<feature type="region of interest" description="Disordered" evidence="1">
    <location>
        <begin position="1459"/>
        <end position="1484"/>
    </location>
</feature>
<feature type="region of interest" description="Disordered" evidence="1">
    <location>
        <begin position="834"/>
        <end position="945"/>
    </location>
</feature>
<dbReference type="STRING" id="139723.A0A182MC73"/>
<feature type="compositionally biased region" description="Basic and acidic residues" evidence="1">
    <location>
        <begin position="915"/>
        <end position="933"/>
    </location>
</feature>
<feature type="region of interest" description="Disordered" evidence="1">
    <location>
        <begin position="359"/>
        <end position="391"/>
    </location>
</feature>
<sequence>MDRGVSNPTIINISNNNHNIMAPPYPYHGPPQYQPKMGGSGSATYKEMSGKYGAIGGTGSGTSGTAGSWAEYATHHHEASVIGNFEAKNPNKYHHTASGATTAGSRMSGGYRYASATDYGTQPVPPGTTGHYVPSHTGGAGAGYGLYHPDGVQATPIQQSQQAGAPGAHAGYDAYPHIVRNKYSGSGPPPGMHLSSGSRVAPSHADLMYNERSQRYVGSYGTGNTYMPSSASSAGGGVGGVAGTGTTNAGHAAYYTQMGPTKGMNNSGMDYYGSTYSKQLSSSHPHHTPNNPYIPPNRMAYASQTSAGYHPHPSHPAHHHVPHPHHKSAVGGYGYTSANGSITSYDDPYHQQRSMSGRVPLAHPYTTDPHHHQSAPGSTPYGATSAGSYHHQVQGPMGYPNPKLTFSKNMNDFYTPNVTSTNVAQHYGAHPGSMQPANLGHAGHYGMKYSSQPIAPQQKHPGGGATLGPGGVPASLGQQNRKSSSCFFDTPSPVIDINHPLIDLEEQINSVKILKSGPTPMGTAPGSMYDTNHPLNYDCQQMYLKSRYMPSKPVPPGPNGNANPMGYGSGQPISGGEHPLQRHQLHHQPHPEAVGAYGGYATMEDLGLGPRSFALDENLKDKSLRDYLTSWSEMEEEDGSSAAAKASKETNNNLAAHQNYESCKYMGQLQPSLEPSPIATEEVPVAPQQKVTEDAPVEGRPAVTPEVATTDSSPSPPSSVPVSSAVAAPVAGHTGVIVANVQSNGNLPDILVDIEKPPKAEETGKDGEKLYILETYDVPQSELNKYKHLSVINELPKNVVPINDSADSLKFLEEIESNREKYYQTELESEVVYEEKEKEKEKEQEVVEENKTIADEAEDVPEQKSVIQQPKHENDVPRTEKAHITDDPRSEDYEQSQDQCTRSPECEPEDLSQFKFKDELKQDPDPMEHKEEISSDIQSVSDVKVDTTEVKSEVASKESSSADEEASFKVPRCFPKYRKRRFYDYDMPRFPKKARRSSIEEFINCDIPKFKVQTIKRSPKSLQCLLVDTLNSKPFRRWAKQDLARRQAQAQEDERGYVEEVEMTQTVPETSPEQLDQIQESIPLPTEQEQETDRQSVLVLSSVPSLRDLCYERIQSLELFHQPVTLKELCERIIRVSKHLYIIEEMKSEPPRLQDLCKAVLSETNIFIDVSTNEVCIIDDDAEEDSCEMIPSGATTPNAGRVFIVEEDRGSIADLLRENIQLQEEDLIVVRQDIGEGCEDHEIFMADLAAQPEPMLAAESENDIFSRVEQEIEKMMHTSSSEDEAEVPTRDSELFAFAEDVECVQYEEVIPVHAEEQSVKEGVLKALRAKYATRGEKEMVSHPMMKDDESQPDPATVVSNTASSPVRCDENSASNCSSSSIGKSSPASQNTGDSSPYTSSGSGKSNSRSPTCSSEQRAAPKVAYSTERPRSVIVSPPIAKKKKKLSFEESLLNIDQMYRKPASPAPTSTTPSLMPRSVTSPQSATTRPNVIVNVNNKREVPRKLIIPSYKIFDQTTDDSRPSVNGHHRKASIDVDASTTLLDASGGFGKQIQKRRTSISAAPGYGRSISSSESDRRARGLERRKAALVRRRSCCCSPLRSPLSSPLVLPSVCTKSSPLMAQLGAPVPYVRLERNDYVEKLAENYRRQAQQHPRSS</sequence>
<feature type="compositionally biased region" description="Basic residues" evidence="1">
    <location>
        <begin position="312"/>
        <end position="328"/>
    </location>
</feature>
<feature type="region of interest" description="Disordered" evidence="1">
    <location>
        <begin position="450"/>
        <end position="483"/>
    </location>
</feature>
<keyword evidence="3" id="KW-1185">Reference proteome</keyword>
<feature type="compositionally biased region" description="Gly residues" evidence="1">
    <location>
        <begin position="461"/>
        <end position="471"/>
    </location>
</feature>
<reference evidence="2" key="2">
    <citation type="submission" date="2020-05" db="UniProtKB">
        <authorList>
            <consortium name="EnsemblMetazoa"/>
        </authorList>
    </citation>
    <scope>IDENTIFICATION</scope>
    <source>
        <strain evidence="2">A-37</strain>
    </source>
</reference>
<feature type="compositionally biased region" description="Low complexity" evidence="1">
    <location>
        <begin position="1372"/>
        <end position="1409"/>
    </location>
</feature>
<feature type="compositionally biased region" description="Polar residues" evidence="1">
    <location>
        <begin position="375"/>
        <end position="387"/>
    </location>
</feature>
<feature type="region of interest" description="Disordered" evidence="1">
    <location>
        <begin position="304"/>
        <end position="335"/>
    </location>
</feature>
<protein>
    <submittedName>
        <fullName evidence="2">Uncharacterized protein</fullName>
    </submittedName>
</protein>
<feature type="compositionally biased region" description="Basic and acidic residues" evidence="1">
    <location>
        <begin position="870"/>
        <end position="892"/>
    </location>
</feature>
<dbReference type="VEuPathDB" id="VectorBase:ACUA014695"/>
<feature type="compositionally biased region" description="Low complexity" evidence="1">
    <location>
        <begin position="1461"/>
        <end position="1472"/>
    </location>
</feature>
<feature type="region of interest" description="Disordered" evidence="1">
    <location>
        <begin position="690"/>
        <end position="722"/>
    </location>
</feature>
<feature type="compositionally biased region" description="Basic and acidic residues" evidence="1">
    <location>
        <begin position="1335"/>
        <end position="1349"/>
    </location>
</feature>
<evidence type="ECO:0000313" key="2">
    <source>
        <dbReference type="EnsemblMetazoa" id="ACUA014695-PA"/>
    </source>
</evidence>
<evidence type="ECO:0000313" key="3">
    <source>
        <dbReference type="Proteomes" id="UP000075883"/>
    </source>
</evidence>
<feature type="compositionally biased region" description="Basic and acidic residues" evidence="1">
    <location>
        <begin position="834"/>
        <end position="854"/>
    </location>
</feature>
<dbReference type="EnsemblMetazoa" id="ACUA014695-RA">
    <property type="protein sequence ID" value="ACUA014695-PA"/>
    <property type="gene ID" value="ACUA014695"/>
</dbReference>
<accession>A0A182MC73</accession>
<evidence type="ECO:0000256" key="1">
    <source>
        <dbReference type="SAM" id="MobiDB-lite"/>
    </source>
</evidence>